<reference evidence="2" key="1">
    <citation type="submission" date="2020-10" db="EMBL/GenBank/DDBJ databases">
        <authorList>
            <person name="Gilroy R."/>
        </authorList>
    </citation>
    <scope>NUCLEOTIDE SEQUENCE</scope>
    <source>
        <strain evidence="2">ChiGjej1B1-2707</strain>
    </source>
</reference>
<dbReference type="GO" id="GO:0016747">
    <property type="term" value="F:acyltransferase activity, transferring groups other than amino-acyl groups"/>
    <property type="evidence" value="ECO:0007669"/>
    <property type="project" value="InterPro"/>
</dbReference>
<gene>
    <name evidence="2" type="ORF">IAA69_02050</name>
</gene>
<dbReference type="EMBL" id="DVGB01000025">
    <property type="protein sequence ID" value="HIR01040.1"/>
    <property type="molecule type" value="Genomic_DNA"/>
</dbReference>
<dbReference type="CDD" id="cd04301">
    <property type="entry name" value="NAT_SF"/>
    <property type="match status" value="1"/>
</dbReference>
<reference evidence="2" key="2">
    <citation type="journal article" date="2021" name="PeerJ">
        <title>Extensive microbial diversity within the chicken gut microbiome revealed by metagenomics and culture.</title>
        <authorList>
            <person name="Gilroy R."/>
            <person name="Ravi A."/>
            <person name="Getino M."/>
            <person name="Pursley I."/>
            <person name="Horton D.L."/>
            <person name="Alikhan N.F."/>
            <person name="Baker D."/>
            <person name="Gharbi K."/>
            <person name="Hall N."/>
            <person name="Watson M."/>
            <person name="Adriaenssens E.M."/>
            <person name="Foster-Nyarko E."/>
            <person name="Jarju S."/>
            <person name="Secka A."/>
            <person name="Antonio M."/>
            <person name="Oren A."/>
            <person name="Chaudhuri R.R."/>
            <person name="La Ragione R."/>
            <person name="Hildebrand F."/>
            <person name="Pallen M.J."/>
        </authorList>
    </citation>
    <scope>NUCLEOTIDE SEQUENCE</scope>
    <source>
        <strain evidence="2">ChiGjej1B1-2707</strain>
    </source>
</reference>
<dbReference type="Pfam" id="PF00583">
    <property type="entry name" value="Acetyltransf_1"/>
    <property type="match status" value="1"/>
</dbReference>
<evidence type="ECO:0000313" key="2">
    <source>
        <dbReference type="EMBL" id="HIR01040.1"/>
    </source>
</evidence>
<dbReference type="Gene3D" id="3.40.630.30">
    <property type="match status" value="1"/>
</dbReference>
<dbReference type="InterPro" id="IPR050276">
    <property type="entry name" value="MshD_Acetyltransferase"/>
</dbReference>
<dbReference type="Proteomes" id="UP000824261">
    <property type="component" value="Unassembled WGS sequence"/>
</dbReference>
<accession>A0A9D1D2Q4</accession>
<name>A0A9D1D2Q4_9ACTN</name>
<dbReference type="AlphaFoldDB" id="A0A9D1D2Q4"/>
<dbReference type="PANTHER" id="PTHR43617">
    <property type="entry name" value="L-AMINO ACID N-ACETYLTRANSFERASE"/>
    <property type="match status" value="1"/>
</dbReference>
<protein>
    <submittedName>
        <fullName evidence="2">GNAT family N-acetyltransferase</fullName>
    </submittedName>
</protein>
<feature type="domain" description="N-acetyltransferase" evidence="1">
    <location>
        <begin position="3"/>
        <end position="182"/>
    </location>
</feature>
<dbReference type="InterPro" id="IPR016181">
    <property type="entry name" value="Acyl_CoA_acyltransferase"/>
</dbReference>
<comment type="caution">
    <text evidence="2">The sequence shown here is derived from an EMBL/GenBank/DDBJ whole genome shotgun (WGS) entry which is preliminary data.</text>
</comment>
<sequence>MELIVRKAKKADLDAALEYFDQIVDDMEHAEYTSKWVRGVYPSRAMVEGHIKEGGLYLAFFAEDPGKIVGTFVLNHRHAIGYEQAPWQVEAADEEVLVMHLVSVSYRVHKQGVGTKLMHLAMEEARRLQARAIRLEVVDGNVPACRLYERAGFVHIATADLVYPGYESYGPSRSELYELPLEG</sequence>
<dbReference type="InterPro" id="IPR000182">
    <property type="entry name" value="GNAT_dom"/>
</dbReference>
<proteinExistence type="predicted"/>
<dbReference type="SUPFAM" id="SSF55729">
    <property type="entry name" value="Acyl-CoA N-acyltransferases (Nat)"/>
    <property type="match status" value="1"/>
</dbReference>
<dbReference type="PROSITE" id="PS51186">
    <property type="entry name" value="GNAT"/>
    <property type="match status" value="1"/>
</dbReference>
<evidence type="ECO:0000259" key="1">
    <source>
        <dbReference type="PROSITE" id="PS51186"/>
    </source>
</evidence>
<organism evidence="2 3">
    <name type="scientific">Candidatus Aveggerthella stercoripullorum</name>
    <dbReference type="NCBI Taxonomy" id="2840688"/>
    <lineage>
        <taxon>Bacteria</taxon>
        <taxon>Bacillati</taxon>
        <taxon>Actinomycetota</taxon>
        <taxon>Coriobacteriia</taxon>
        <taxon>Eggerthellales</taxon>
        <taxon>Eggerthellaceae</taxon>
        <taxon>Eggerthellaceae incertae sedis</taxon>
        <taxon>Candidatus Aveggerthella</taxon>
    </lineage>
</organism>
<evidence type="ECO:0000313" key="3">
    <source>
        <dbReference type="Proteomes" id="UP000824261"/>
    </source>
</evidence>